<reference evidence="3" key="1">
    <citation type="journal article" date="2020" name="Stud. Mycol.">
        <title>101 Dothideomycetes genomes: a test case for predicting lifestyles and emergence of pathogens.</title>
        <authorList>
            <person name="Haridas S."/>
            <person name="Albert R."/>
            <person name="Binder M."/>
            <person name="Bloem J."/>
            <person name="Labutti K."/>
            <person name="Salamov A."/>
            <person name="Andreopoulos B."/>
            <person name="Baker S."/>
            <person name="Barry K."/>
            <person name="Bills G."/>
            <person name="Bluhm B."/>
            <person name="Cannon C."/>
            <person name="Castanera R."/>
            <person name="Culley D."/>
            <person name="Daum C."/>
            <person name="Ezra D."/>
            <person name="Gonzalez J."/>
            <person name="Henrissat B."/>
            <person name="Kuo A."/>
            <person name="Liang C."/>
            <person name="Lipzen A."/>
            <person name="Lutzoni F."/>
            <person name="Magnuson J."/>
            <person name="Mondo S."/>
            <person name="Nolan M."/>
            <person name="Ohm R."/>
            <person name="Pangilinan J."/>
            <person name="Park H.-J."/>
            <person name="Ramirez L."/>
            <person name="Alfaro M."/>
            <person name="Sun H."/>
            <person name="Tritt A."/>
            <person name="Yoshinaga Y."/>
            <person name="Zwiers L.-H."/>
            <person name="Turgeon B."/>
            <person name="Goodwin S."/>
            <person name="Spatafora J."/>
            <person name="Crous P."/>
            <person name="Grigoriev I."/>
        </authorList>
    </citation>
    <scope>NUCLEOTIDE SEQUENCE</scope>
    <source>
        <strain evidence="3">ATCC 74209</strain>
    </source>
</reference>
<name>A0A9P4JZ92_9PLEO</name>
<keyword evidence="2" id="KW-0732">Signal</keyword>
<dbReference type="Proteomes" id="UP000799536">
    <property type="component" value="Unassembled WGS sequence"/>
</dbReference>
<protein>
    <submittedName>
        <fullName evidence="3">Uncharacterized protein</fullName>
    </submittedName>
</protein>
<feature type="transmembrane region" description="Helical" evidence="1">
    <location>
        <begin position="222"/>
        <end position="241"/>
    </location>
</feature>
<keyword evidence="4" id="KW-1185">Reference proteome</keyword>
<organism evidence="3 4">
    <name type="scientific">Delitschia confertaspora ATCC 74209</name>
    <dbReference type="NCBI Taxonomy" id="1513339"/>
    <lineage>
        <taxon>Eukaryota</taxon>
        <taxon>Fungi</taxon>
        <taxon>Dikarya</taxon>
        <taxon>Ascomycota</taxon>
        <taxon>Pezizomycotina</taxon>
        <taxon>Dothideomycetes</taxon>
        <taxon>Pleosporomycetidae</taxon>
        <taxon>Pleosporales</taxon>
        <taxon>Delitschiaceae</taxon>
        <taxon>Delitschia</taxon>
    </lineage>
</organism>
<feature type="transmembrane region" description="Helical" evidence="1">
    <location>
        <begin position="142"/>
        <end position="164"/>
    </location>
</feature>
<keyword evidence="1" id="KW-0812">Transmembrane</keyword>
<evidence type="ECO:0000313" key="3">
    <source>
        <dbReference type="EMBL" id="KAF2205909.1"/>
    </source>
</evidence>
<sequence>MLNFKFLSLHSIPKLFFLILLFFLLIKTTQATSTSKSTTTPWLPPNNARSVPSWVQPLLPHRNGTGTIKDEMKCYSLPFGAIGFISHILTYWQILCLYHLRSPFLPWIELSHRWWDMGLAILTLVVTPTISVFTIVRCTMRWEFVLIAVWVGMMSATVGVWTFVTVKKLDKRVQDLDELLDFAYEQTHQGDEHYGSLWENMALHLKPENMGTDKYHAQKHWLLIYLFAVLIGSPGLFSLVVKTWPLYKPIRSVTYAFSAIALIWIVFELCIKLYFGLWLGARANREAVFIFLKAEPTSLRKFQYYWGSFLMITVTTLMHGGFVMTVLFAFYVDWVLGGVPSKDVSALYWIFFAAKRLTMLSG</sequence>
<evidence type="ECO:0000256" key="2">
    <source>
        <dbReference type="SAM" id="SignalP"/>
    </source>
</evidence>
<gene>
    <name evidence="3" type="ORF">GQ43DRAFT_159699</name>
</gene>
<feature type="signal peptide" evidence="2">
    <location>
        <begin position="1"/>
        <end position="31"/>
    </location>
</feature>
<feature type="chain" id="PRO_5040149055" evidence="2">
    <location>
        <begin position="32"/>
        <end position="362"/>
    </location>
</feature>
<evidence type="ECO:0000313" key="4">
    <source>
        <dbReference type="Proteomes" id="UP000799536"/>
    </source>
</evidence>
<dbReference type="OrthoDB" id="2396694at2759"/>
<feature type="transmembrane region" description="Helical" evidence="1">
    <location>
        <begin position="309"/>
        <end position="332"/>
    </location>
</feature>
<feature type="transmembrane region" description="Helical" evidence="1">
    <location>
        <begin position="253"/>
        <end position="275"/>
    </location>
</feature>
<proteinExistence type="predicted"/>
<feature type="transmembrane region" description="Helical" evidence="1">
    <location>
        <begin position="119"/>
        <end position="136"/>
    </location>
</feature>
<evidence type="ECO:0000256" key="1">
    <source>
        <dbReference type="SAM" id="Phobius"/>
    </source>
</evidence>
<feature type="transmembrane region" description="Helical" evidence="1">
    <location>
        <begin position="79"/>
        <end position="98"/>
    </location>
</feature>
<keyword evidence="1" id="KW-0472">Membrane</keyword>
<dbReference type="EMBL" id="ML993848">
    <property type="protein sequence ID" value="KAF2205909.1"/>
    <property type="molecule type" value="Genomic_DNA"/>
</dbReference>
<comment type="caution">
    <text evidence="3">The sequence shown here is derived from an EMBL/GenBank/DDBJ whole genome shotgun (WGS) entry which is preliminary data.</text>
</comment>
<keyword evidence="1" id="KW-1133">Transmembrane helix</keyword>
<accession>A0A9P4JZ92</accession>
<dbReference type="AlphaFoldDB" id="A0A9P4JZ92"/>